<sequence>METDETPTSETFAQVFVELKNDYGVSDTEVQRRLAAQGLDMSVSAVNTWAHGKRTPRADAIRALAAAFPRYAEERLFAAAGRKAPGPLDPDREGQLLAYFRELTEEQQRTTLIQARALRDSNHKS</sequence>
<gene>
    <name evidence="1" type="ORF">GPA10_04915</name>
</gene>
<evidence type="ECO:0000313" key="2">
    <source>
        <dbReference type="Proteomes" id="UP000483802"/>
    </source>
</evidence>
<proteinExistence type="predicted"/>
<accession>A0A6L6WR13</accession>
<dbReference type="GO" id="GO:0003677">
    <property type="term" value="F:DNA binding"/>
    <property type="evidence" value="ECO:0007669"/>
    <property type="project" value="InterPro"/>
</dbReference>
<dbReference type="Gene3D" id="1.10.260.40">
    <property type="entry name" value="lambda repressor-like DNA-binding domains"/>
    <property type="match status" value="1"/>
</dbReference>
<name>A0A6L6WR13_9ACTN</name>
<protein>
    <submittedName>
        <fullName evidence="1">XRE family transcriptional regulator</fullName>
    </submittedName>
</protein>
<evidence type="ECO:0000313" key="1">
    <source>
        <dbReference type="EMBL" id="MVO84127.1"/>
    </source>
</evidence>
<reference evidence="1 2" key="1">
    <citation type="submission" date="2019-11" db="EMBL/GenBank/DDBJ databases">
        <title>Streptomyces typhae sp. nov., a novel endophytic actinomycete isolated from the root of cattail pollen (Typha angustifolia L.).</title>
        <authorList>
            <person name="Peng C."/>
        </authorList>
    </citation>
    <scope>NUCLEOTIDE SEQUENCE [LARGE SCALE GENOMIC DNA]</scope>
    <source>
        <strain evidence="2">p1417</strain>
    </source>
</reference>
<dbReference type="Proteomes" id="UP000483802">
    <property type="component" value="Unassembled WGS sequence"/>
</dbReference>
<dbReference type="RefSeq" id="WP_157164391.1">
    <property type="nucleotide sequence ID" value="NZ_WPNZ01000002.1"/>
</dbReference>
<dbReference type="AlphaFoldDB" id="A0A6L6WR13"/>
<organism evidence="1 2">
    <name type="scientific">Streptomyces typhae</name>
    <dbReference type="NCBI Taxonomy" id="2681492"/>
    <lineage>
        <taxon>Bacteria</taxon>
        <taxon>Bacillati</taxon>
        <taxon>Actinomycetota</taxon>
        <taxon>Actinomycetes</taxon>
        <taxon>Kitasatosporales</taxon>
        <taxon>Streptomycetaceae</taxon>
        <taxon>Streptomyces</taxon>
    </lineage>
</organism>
<keyword evidence="2" id="KW-1185">Reference proteome</keyword>
<dbReference type="InterPro" id="IPR010982">
    <property type="entry name" value="Lambda_DNA-bd_dom_sf"/>
</dbReference>
<comment type="caution">
    <text evidence="1">The sequence shown here is derived from an EMBL/GenBank/DDBJ whole genome shotgun (WGS) entry which is preliminary data.</text>
</comment>
<dbReference type="EMBL" id="WPNZ01000002">
    <property type="protein sequence ID" value="MVO84127.1"/>
    <property type="molecule type" value="Genomic_DNA"/>
</dbReference>